<comment type="caution">
    <text evidence="2">The sequence shown here is derived from an EMBL/GenBank/DDBJ whole genome shotgun (WGS) entry which is preliminary data.</text>
</comment>
<organism evidence="2 3">
    <name type="scientific">Mytilus galloprovincialis</name>
    <name type="common">Mediterranean mussel</name>
    <dbReference type="NCBI Taxonomy" id="29158"/>
    <lineage>
        <taxon>Eukaryota</taxon>
        <taxon>Metazoa</taxon>
        <taxon>Spiralia</taxon>
        <taxon>Lophotrochozoa</taxon>
        <taxon>Mollusca</taxon>
        <taxon>Bivalvia</taxon>
        <taxon>Autobranchia</taxon>
        <taxon>Pteriomorphia</taxon>
        <taxon>Mytilida</taxon>
        <taxon>Mytiloidea</taxon>
        <taxon>Mytilidae</taxon>
        <taxon>Mytilinae</taxon>
        <taxon>Mytilus</taxon>
    </lineage>
</organism>
<evidence type="ECO:0000259" key="1">
    <source>
        <dbReference type="Pfam" id="PF12248"/>
    </source>
</evidence>
<protein>
    <recommendedName>
        <fullName evidence="1">Farnesoic acid O-methyl transferase domain-containing protein</fullName>
    </recommendedName>
</protein>
<keyword evidence="3" id="KW-1185">Reference proteome</keyword>
<dbReference type="Proteomes" id="UP000596742">
    <property type="component" value="Unassembled WGS sequence"/>
</dbReference>
<proteinExistence type="predicted"/>
<dbReference type="OrthoDB" id="6058606at2759"/>
<dbReference type="EMBL" id="UYJE01005301">
    <property type="protein sequence ID" value="VDI36054.1"/>
    <property type="molecule type" value="Genomic_DNA"/>
</dbReference>
<sequence>MPRAPCLCCTGCRLCNCVYVSVASTVVKHINITTPKGYEYIDLSDYCIKPTTDSSIVFQAMASENFWVNLITDNGTTGLGYQIGIGAGDKLLGSSEYRPFWISWRDGKIEVGYGLTVRNTSSRFIVWDDQEPLNITGLLLSSNLEGSCIVHYHTGNTTQYTKTPQTRGATVLLSNIVRLDVIECAFRCHIDSECINFNYKV</sequence>
<evidence type="ECO:0000313" key="2">
    <source>
        <dbReference type="EMBL" id="VDI36054.1"/>
    </source>
</evidence>
<accession>A0A8B6EL58</accession>
<dbReference type="InterPro" id="IPR022041">
    <property type="entry name" value="Methyltransf_FA"/>
</dbReference>
<dbReference type="AlphaFoldDB" id="A0A8B6EL58"/>
<dbReference type="Pfam" id="PF12248">
    <property type="entry name" value="Methyltransf_FA"/>
    <property type="match status" value="1"/>
</dbReference>
<evidence type="ECO:0000313" key="3">
    <source>
        <dbReference type="Proteomes" id="UP000596742"/>
    </source>
</evidence>
<name>A0A8B6EL58_MYTGA</name>
<feature type="domain" description="Farnesoic acid O-methyl transferase" evidence="1">
    <location>
        <begin position="87"/>
        <end position="135"/>
    </location>
</feature>
<reference evidence="2" key="1">
    <citation type="submission" date="2018-11" db="EMBL/GenBank/DDBJ databases">
        <authorList>
            <person name="Alioto T."/>
            <person name="Alioto T."/>
        </authorList>
    </citation>
    <scope>NUCLEOTIDE SEQUENCE</scope>
</reference>
<gene>
    <name evidence="2" type="ORF">MGAL_10B083805</name>
</gene>